<evidence type="ECO:0000256" key="3">
    <source>
        <dbReference type="ARBA" id="ARBA00022475"/>
    </source>
</evidence>
<keyword evidence="4 9" id="KW-0488">Methylation</keyword>
<dbReference type="GO" id="GO:0015628">
    <property type="term" value="P:protein secretion by the type II secretion system"/>
    <property type="evidence" value="ECO:0007669"/>
    <property type="project" value="UniProtKB-UniRule"/>
</dbReference>
<keyword evidence="6 9" id="KW-0812">Transmembrane</keyword>
<dbReference type="RefSeq" id="WP_092952583.1">
    <property type="nucleotide sequence ID" value="NZ_FOMQ01000007.1"/>
</dbReference>
<keyword evidence="8 9" id="KW-0472">Membrane</keyword>
<comment type="subcellular location">
    <subcellularLocation>
        <location evidence="1 9">Cell inner membrane</location>
        <topology evidence="1 9">Single-pass membrane protein</topology>
    </subcellularLocation>
</comment>
<dbReference type="NCBIfam" id="TIGR02532">
    <property type="entry name" value="IV_pilin_GFxxxE"/>
    <property type="match status" value="1"/>
</dbReference>
<dbReference type="NCBIfam" id="TIGR01707">
    <property type="entry name" value="gspI"/>
    <property type="match status" value="1"/>
</dbReference>
<gene>
    <name evidence="11" type="ORF">SAMN04489710_10722</name>
</gene>
<dbReference type="STRING" id="32040.SAMN04489710_10722"/>
<comment type="subunit">
    <text evidence="9">Type II secretion is composed of four main components: the outer membrane complex, the inner membrane complex, the cytoplasmic secretion ATPase and the periplasm-spanning pseudopilus.</text>
</comment>
<dbReference type="GO" id="GO:0005886">
    <property type="term" value="C:plasma membrane"/>
    <property type="evidence" value="ECO:0007669"/>
    <property type="project" value="UniProtKB-SubCell"/>
</dbReference>
<keyword evidence="12" id="KW-1185">Reference proteome</keyword>
<keyword evidence="7 9" id="KW-1133">Transmembrane helix</keyword>
<dbReference type="Proteomes" id="UP000199517">
    <property type="component" value="Unassembled WGS sequence"/>
</dbReference>
<keyword evidence="3" id="KW-1003">Cell membrane</keyword>
<evidence type="ECO:0000256" key="8">
    <source>
        <dbReference type="ARBA" id="ARBA00023136"/>
    </source>
</evidence>
<evidence type="ECO:0000256" key="6">
    <source>
        <dbReference type="ARBA" id="ARBA00022692"/>
    </source>
</evidence>
<dbReference type="InterPro" id="IPR045584">
    <property type="entry name" value="Pilin-like"/>
</dbReference>
<evidence type="ECO:0000256" key="5">
    <source>
        <dbReference type="ARBA" id="ARBA00022519"/>
    </source>
</evidence>
<dbReference type="AlphaFoldDB" id="A0A1I1VN88"/>
<sequence>MTPLPTPGGRRRLHRHAGFTLVEILVALAIVAIALAAGTQAVSALARSTARQGDVMLAHVCAENELVKVRLSRQMPSIGDSTAPCEQAGLRYDVAVTVRPTPNPQFRRVDAQVFDATGPVLRLSTIVGRY</sequence>
<keyword evidence="5 9" id="KW-0997">Cell inner membrane</keyword>
<evidence type="ECO:0000256" key="7">
    <source>
        <dbReference type="ARBA" id="ARBA00022989"/>
    </source>
</evidence>
<name>A0A1I1VN88_9BURK</name>
<comment type="function">
    <text evidence="9">Component of the type II secretion system required for the energy-dependent secretion of extracellular factors such as proteases and toxins from the periplasm.</text>
</comment>
<protein>
    <recommendedName>
        <fullName evidence="9">Type II secretion system protein I</fullName>
        <shortName evidence="9">T2SS minor pseudopilin I</shortName>
    </recommendedName>
</protein>
<evidence type="ECO:0000256" key="1">
    <source>
        <dbReference type="ARBA" id="ARBA00004377"/>
    </source>
</evidence>
<dbReference type="PANTHER" id="PTHR38779">
    <property type="entry name" value="TYPE II SECRETION SYSTEM PROTEIN I-RELATED"/>
    <property type="match status" value="1"/>
</dbReference>
<evidence type="ECO:0000256" key="9">
    <source>
        <dbReference type="RuleBase" id="RU368030"/>
    </source>
</evidence>
<evidence type="ECO:0000313" key="11">
    <source>
        <dbReference type="EMBL" id="SFD84507.1"/>
    </source>
</evidence>
<dbReference type="Pfam" id="PF07963">
    <property type="entry name" value="N_methyl"/>
    <property type="match status" value="1"/>
</dbReference>
<accession>A0A1I1VN88</accession>
<comment type="PTM">
    <text evidence="9">Cleaved by prepilin peptidase.</text>
</comment>
<evidence type="ECO:0000256" key="2">
    <source>
        <dbReference type="ARBA" id="ARBA00008358"/>
    </source>
</evidence>
<dbReference type="PANTHER" id="PTHR38779:SF2">
    <property type="entry name" value="TYPE II SECRETION SYSTEM PROTEIN I-RELATED"/>
    <property type="match status" value="1"/>
</dbReference>
<dbReference type="InterPro" id="IPR003413">
    <property type="entry name" value="T2SS_GspI_C"/>
</dbReference>
<organism evidence="11 12">
    <name type="scientific">Paracidovorax konjaci</name>
    <dbReference type="NCBI Taxonomy" id="32040"/>
    <lineage>
        <taxon>Bacteria</taxon>
        <taxon>Pseudomonadati</taxon>
        <taxon>Pseudomonadota</taxon>
        <taxon>Betaproteobacteria</taxon>
        <taxon>Burkholderiales</taxon>
        <taxon>Comamonadaceae</taxon>
        <taxon>Paracidovorax</taxon>
    </lineage>
</organism>
<dbReference type="OrthoDB" id="5296572at2"/>
<dbReference type="GO" id="GO:0015627">
    <property type="term" value="C:type II protein secretion system complex"/>
    <property type="evidence" value="ECO:0007669"/>
    <property type="project" value="UniProtKB-UniRule"/>
</dbReference>
<dbReference type="InterPro" id="IPR010052">
    <property type="entry name" value="T2SS_protein-GspI"/>
</dbReference>
<evidence type="ECO:0000256" key="4">
    <source>
        <dbReference type="ARBA" id="ARBA00022481"/>
    </source>
</evidence>
<dbReference type="Gene3D" id="3.30.1300.30">
    <property type="entry name" value="GSPII I/J protein-like"/>
    <property type="match status" value="1"/>
</dbReference>
<comment type="similarity">
    <text evidence="2 9">Belongs to the GSP I family.</text>
</comment>
<dbReference type="InterPro" id="IPR012902">
    <property type="entry name" value="N_methyl_site"/>
</dbReference>
<dbReference type="SUPFAM" id="SSF54523">
    <property type="entry name" value="Pili subunits"/>
    <property type="match status" value="1"/>
</dbReference>
<reference evidence="12" key="1">
    <citation type="submission" date="2016-10" db="EMBL/GenBank/DDBJ databases">
        <authorList>
            <person name="Varghese N."/>
            <person name="Submissions S."/>
        </authorList>
    </citation>
    <scope>NUCLEOTIDE SEQUENCE [LARGE SCALE GENOMIC DNA]</scope>
    <source>
        <strain evidence="12">DSM 7481</strain>
    </source>
</reference>
<proteinExistence type="inferred from homology"/>
<dbReference type="Pfam" id="PF02501">
    <property type="entry name" value="T2SSI"/>
    <property type="match status" value="1"/>
</dbReference>
<dbReference type="PROSITE" id="PS00409">
    <property type="entry name" value="PROKAR_NTER_METHYL"/>
    <property type="match status" value="1"/>
</dbReference>
<evidence type="ECO:0000313" key="12">
    <source>
        <dbReference type="Proteomes" id="UP000199517"/>
    </source>
</evidence>
<evidence type="ECO:0000259" key="10">
    <source>
        <dbReference type="Pfam" id="PF02501"/>
    </source>
</evidence>
<feature type="transmembrane region" description="Helical" evidence="9">
    <location>
        <begin position="21"/>
        <end position="42"/>
    </location>
</feature>
<dbReference type="EMBL" id="FOMQ01000007">
    <property type="protein sequence ID" value="SFD84507.1"/>
    <property type="molecule type" value="Genomic_DNA"/>
</dbReference>
<feature type="domain" description="Type II secretion system protein GspI C-terminal" evidence="10">
    <location>
        <begin position="54"/>
        <end position="127"/>
    </location>
</feature>